<protein>
    <recommendedName>
        <fullName evidence="4">homocysteine desulfhydrase</fullName>
        <ecNumber evidence="4">4.4.1.2</ecNumber>
    </recommendedName>
    <alternativeName>
        <fullName evidence="5">Homocysteine desulfhydrase</fullName>
    </alternativeName>
</protein>
<dbReference type="InterPro" id="IPR015424">
    <property type="entry name" value="PyrdxlP-dep_Trfase"/>
</dbReference>
<dbReference type="KEGG" id="cdrk:B9W14_17680"/>
<evidence type="ECO:0000256" key="2">
    <source>
        <dbReference type="ARBA" id="ARBA00009077"/>
    </source>
</evidence>
<evidence type="ECO:0000256" key="1">
    <source>
        <dbReference type="ARBA" id="ARBA00001933"/>
    </source>
</evidence>
<evidence type="ECO:0000313" key="11">
    <source>
        <dbReference type="Proteomes" id="UP000244910"/>
    </source>
</evidence>
<dbReference type="PANTHER" id="PTHR11808:SF80">
    <property type="entry name" value="CYSTATHIONINE GAMMA-LYASE"/>
    <property type="match status" value="1"/>
</dbReference>
<dbReference type="OrthoDB" id="9780685at2"/>
<name>A0A2U8DU32_9CLOT</name>
<sequence>MKKSFATSLAHLGEKNPPSISSAKSIPISMSSVFVFDDVETLDAVYEGGVKGYVYSRNGNPVHDALQEIIANIDEGEDAQVFSSGMAAITMAIISQVKAGDHIIASNVLYGGTYQFLKVELDKFNVEVTFVDIINDDVEKYFKPNTKLVYVETISNPLMEAIDINDISNKAHNHNAKLMVDNTFATAVVCQPLKLGADVIVYSATKYLNGHSDVTGGAVVSDKETINKVKNTGALYGPMMSPFDAWLLIRSLRTLELRIIQHSNNALKLAEFLEKHPKIENVYYPGLISSPSYKIANKIFNSNLYGGMLSIDLKNGEKGAYDLIRELETIKFVPSLAGVTTSVSYPVKTSHRALNDEELKKANISKGLIRVSTGLENIDDLISEFDKALNKI</sequence>
<dbReference type="Pfam" id="PF01053">
    <property type="entry name" value="Cys_Met_Meta_PP"/>
    <property type="match status" value="1"/>
</dbReference>
<dbReference type="SUPFAM" id="SSF53383">
    <property type="entry name" value="PLP-dependent transferases"/>
    <property type="match status" value="1"/>
</dbReference>
<dbReference type="InterPro" id="IPR015422">
    <property type="entry name" value="PyrdxlP-dep_Trfase_small"/>
</dbReference>
<dbReference type="GO" id="GO:0019346">
    <property type="term" value="P:transsulfuration"/>
    <property type="evidence" value="ECO:0007669"/>
    <property type="project" value="InterPro"/>
</dbReference>
<comment type="catalytic activity">
    <reaction evidence="6">
        <text>L-homocysteine + H2O = 2-oxobutanoate + hydrogen sulfide + NH4(+) + H(+)</text>
        <dbReference type="Rhea" id="RHEA:14501"/>
        <dbReference type="ChEBI" id="CHEBI:15377"/>
        <dbReference type="ChEBI" id="CHEBI:15378"/>
        <dbReference type="ChEBI" id="CHEBI:16763"/>
        <dbReference type="ChEBI" id="CHEBI:28938"/>
        <dbReference type="ChEBI" id="CHEBI:29919"/>
        <dbReference type="ChEBI" id="CHEBI:58199"/>
        <dbReference type="EC" id="4.4.1.2"/>
    </reaction>
    <physiologicalReaction direction="left-to-right" evidence="6">
        <dbReference type="Rhea" id="RHEA:14502"/>
    </physiologicalReaction>
</comment>
<dbReference type="GO" id="GO:0005737">
    <property type="term" value="C:cytoplasm"/>
    <property type="evidence" value="ECO:0007669"/>
    <property type="project" value="TreeGrafter"/>
</dbReference>
<dbReference type="EC" id="4.4.1.2" evidence="4"/>
<keyword evidence="11" id="KW-1185">Reference proteome</keyword>
<dbReference type="InterPro" id="IPR000277">
    <property type="entry name" value="Cys/Met-Metab_PyrdxlP-dep_enz"/>
</dbReference>
<dbReference type="InterPro" id="IPR015421">
    <property type="entry name" value="PyrdxlP-dep_Trfase_major"/>
</dbReference>
<evidence type="ECO:0000256" key="3">
    <source>
        <dbReference type="ARBA" id="ARBA00022898"/>
    </source>
</evidence>
<dbReference type="EMBL" id="CP020953">
    <property type="protein sequence ID" value="AWI06257.1"/>
    <property type="molecule type" value="Genomic_DNA"/>
</dbReference>
<dbReference type="PANTHER" id="PTHR11808">
    <property type="entry name" value="TRANS-SULFURATION ENZYME FAMILY MEMBER"/>
    <property type="match status" value="1"/>
</dbReference>
<evidence type="ECO:0000313" key="10">
    <source>
        <dbReference type="EMBL" id="AWI06257.1"/>
    </source>
</evidence>
<feature type="modified residue" description="N6-(pyridoxal phosphate)lysine" evidence="8">
    <location>
        <position position="206"/>
    </location>
</feature>
<dbReference type="PROSITE" id="PS00868">
    <property type="entry name" value="CYS_MET_METAB_PP"/>
    <property type="match status" value="1"/>
</dbReference>
<dbReference type="Proteomes" id="UP000244910">
    <property type="component" value="Chromosome"/>
</dbReference>
<keyword evidence="3 8" id="KW-0663">Pyridoxal phosphate</keyword>
<dbReference type="InterPro" id="IPR054542">
    <property type="entry name" value="Cys_met_metab_PP"/>
</dbReference>
<proteinExistence type="inferred from homology"/>
<organism evidence="10 11">
    <name type="scientific">Clostridium drakei</name>
    <dbReference type="NCBI Taxonomy" id="332101"/>
    <lineage>
        <taxon>Bacteria</taxon>
        <taxon>Bacillati</taxon>
        <taxon>Bacillota</taxon>
        <taxon>Clostridia</taxon>
        <taxon>Eubacteriales</taxon>
        <taxon>Clostridiaceae</taxon>
        <taxon>Clostridium</taxon>
    </lineage>
</organism>
<evidence type="ECO:0000256" key="9">
    <source>
        <dbReference type="RuleBase" id="RU362118"/>
    </source>
</evidence>
<dbReference type="GO" id="GO:0018826">
    <property type="term" value="F:methionine gamma-lyase activity"/>
    <property type="evidence" value="ECO:0007669"/>
    <property type="project" value="UniProtKB-EC"/>
</dbReference>
<comment type="catalytic activity">
    <reaction evidence="7">
        <text>L-methionine + H2O = methanethiol + 2-oxobutanoate + NH4(+)</text>
        <dbReference type="Rhea" id="RHEA:23800"/>
        <dbReference type="ChEBI" id="CHEBI:15377"/>
        <dbReference type="ChEBI" id="CHEBI:16007"/>
        <dbReference type="ChEBI" id="CHEBI:16763"/>
        <dbReference type="ChEBI" id="CHEBI:28938"/>
        <dbReference type="ChEBI" id="CHEBI:57844"/>
        <dbReference type="EC" id="4.4.1.11"/>
    </reaction>
    <physiologicalReaction direction="left-to-right" evidence="7">
        <dbReference type="Rhea" id="RHEA:23801"/>
    </physiologicalReaction>
</comment>
<evidence type="ECO:0000256" key="8">
    <source>
        <dbReference type="PIRSR" id="PIRSR001434-2"/>
    </source>
</evidence>
<dbReference type="PIRSF" id="PIRSF001434">
    <property type="entry name" value="CGS"/>
    <property type="match status" value="1"/>
</dbReference>
<comment type="similarity">
    <text evidence="2 9">Belongs to the trans-sulfuration enzymes family.</text>
</comment>
<evidence type="ECO:0000256" key="5">
    <source>
        <dbReference type="ARBA" id="ARBA00047199"/>
    </source>
</evidence>
<dbReference type="GO" id="GO:0047982">
    <property type="term" value="F:homocysteine desulfhydrase activity"/>
    <property type="evidence" value="ECO:0007669"/>
    <property type="project" value="UniProtKB-EC"/>
</dbReference>
<evidence type="ECO:0000256" key="7">
    <source>
        <dbReference type="ARBA" id="ARBA00052699"/>
    </source>
</evidence>
<dbReference type="RefSeq" id="WP_032077424.1">
    <property type="nucleotide sequence ID" value="NZ_CP020953.1"/>
</dbReference>
<dbReference type="AlphaFoldDB" id="A0A2U8DU32"/>
<accession>A0A2U8DU32</accession>
<dbReference type="Gene3D" id="3.40.640.10">
    <property type="entry name" value="Type I PLP-dependent aspartate aminotransferase-like (Major domain)"/>
    <property type="match status" value="1"/>
</dbReference>
<evidence type="ECO:0000256" key="4">
    <source>
        <dbReference type="ARBA" id="ARBA00047175"/>
    </source>
</evidence>
<dbReference type="CDD" id="cd00614">
    <property type="entry name" value="CGS_like"/>
    <property type="match status" value="1"/>
</dbReference>
<dbReference type="FunFam" id="3.40.640.10:FF:000046">
    <property type="entry name" value="Cystathionine gamma-lyase"/>
    <property type="match status" value="1"/>
</dbReference>
<dbReference type="Gene3D" id="3.90.1150.10">
    <property type="entry name" value="Aspartate Aminotransferase, domain 1"/>
    <property type="match status" value="1"/>
</dbReference>
<reference evidence="11" key="1">
    <citation type="submission" date="2017-04" db="EMBL/GenBank/DDBJ databases">
        <authorList>
            <person name="Song Y."/>
            <person name="Cho B.-K."/>
        </authorList>
    </citation>
    <scope>NUCLEOTIDE SEQUENCE [LARGE SCALE GENOMIC DNA]</scope>
    <source>
        <strain evidence="11">SL1</strain>
    </source>
</reference>
<dbReference type="GO" id="GO:0030170">
    <property type="term" value="F:pyridoxal phosphate binding"/>
    <property type="evidence" value="ECO:0007669"/>
    <property type="project" value="InterPro"/>
</dbReference>
<evidence type="ECO:0000256" key="6">
    <source>
        <dbReference type="ARBA" id="ARBA00048780"/>
    </source>
</evidence>
<gene>
    <name evidence="10" type="ORF">B9W14_17680</name>
</gene>
<comment type="cofactor">
    <cofactor evidence="1 9">
        <name>pyridoxal 5'-phosphate</name>
        <dbReference type="ChEBI" id="CHEBI:597326"/>
    </cofactor>
</comment>